<keyword evidence="2" id="KW-0269">Exonuclease</keyword>
<dbReference type="PaxDb" id="67767-A0A0J7N646"/>
<gene>
    <name evidence="2" type="ORF">RF55_12403</name>
</gene>
<dbReference type="Proteomes" id="UP000036403">
    <property type="component" value="Unassembled WGS sequence"/>
</dbReference>
<keyword evidence="2" id="KW-0378">Hydrolase</keyword>
<feature type="compositionally biased region" description="Basic and acidic residues" evidence="1">
    <location>
        <begin position="80"/>
        <end position="90"/>
    </location>
</feature>
<comment type="caution">
    <text evidence="2">The sequence shown here is derived from an EMBL/GenBank/DDBJ whole genome shotgun (WGS) entry which is preliminary data.</text>
</comment>
<evidence type="ECO:0000313" key="3">
    <source>
        <dbReference type="Proteomes" id="UP000036403"/>
    </source>
</evidence>
<dbReference type="GO" id="GO:0004527">
    <property type="term" value="F:exonuclease activity"/>
    <property type="evidence" value="ECO:0007669"/>
    <property type="project" value="UniProtKB-KW"/>
</dbReference>
<dbReference type="OrthoDB" id="206335at2759"/>
<proteinExistence type="predicted"/>
<protein>
    <submittedName>
        <fullName evidence="2">Rna exonuclease nef-sp-like protein</fullName>
    </submittedName>
</protein>
<dbReference type="AlphaFoldDB" id="A0A0J7N646"/>
<evidence type="ECO:0000313" key="2">
    <source>
        <dbReference type="EMBL" id="KMQ88155.1"/>
    </source>
</evidence>
<reference evidence="2 3" key="1">
    <citation type="submission" date="2015-04" db="EMBL/GenBank/DDBJ databases">
        <title>Lasius niger genome sequencing.</title>
        <authorList>
            <person name="Konorov E.A."/>
            <person name="Nikitin M.A."/>
            <person name="Kirill M.V."/>
            <person name="Chang P."/>
        </authorList>
    </citation>
    <scope>NUCLEOTIDE SEQUENCE [LARGE SCALE GENOMIC DNA]</scope>
    <source>
        <tissue evidence="2">Whole</tissue>
    </source>
</reference>
<accession>A0A0J7N646</accession>
<name>A0A0J7N646_LASNI</name>
<feature type="non-terminal residue" evidence="2">
    <location>
        <position position="99"/>
    </location>
</feature>
<feature type="compositionally biased region" description="Polar residues" evidence="1">
    <location>
        <begin position="40"/>
        <end position="62"/>
    </location>
</feature>
<keyword evidence="2" id="KW-0540">Nuclease</keyword>
<sequence length="99" mass="11426">MKKFTTKQLQRLEKKKAKMAAFLEIAKLNDKDKEAKLQALKQTSITTDRSSNPNNNNITGENSNHKRSYKDLDNPSSETCEEKKDCHESESQWVNNKKP</sequence>
<keyword evidence="3" id="KW-1185">Reference proteome</keyword>
<organism evidence="2 3">
    <name type="scientific">Lasius niger</name>
    <name type="common">Black garden ant</name>
    <dbReference type="NCBI Taxonomy" id="67767"/>
    <lineage>
        <taxon>Eukaryota</taxon>
        <taxon>Metazoa</taxon>
        <taxon>Ecdysozoa</taxon>
        <taxon>Arthropoda</taxon>
        <taxon>Hexapoda</taxon>
        <taxon>Insecta</taxon>
        <taxon>Pterygota</taxon>
        <taxon>Neoptera</taxon>
        <taxon>Endopterygota</taxon>
        <taxon>Hymenoptera</taxon>
        <taxon>Apocrita</taxon>
        <taxon>Aculeata</taxon>
        <taxon>Formicoidea</taxon>
        <taxon>Formicidae</taxon>
        <taxon>Formicinae</taxon>
        <taxon>Lasius</taxon>
        <taxon>Lasius</taxon>
    </lineage>
</organism>
<dbReference type="EMBL" id="LBMM01009412">
    <property type="protein sequence ID" value="KMQ88155.1"/>
    <property type="molecule type" value="Genomic_DNA"/>
</dbReference>
<evidence type="ECO:0000256" key="1">
    <source>
        <dbReference type="SAM" id="MobiDB-lite"/>
    </source>
</evidence>
<feature type="region of interest" description="Disordered" evidence="1">
    <location>
        <begin position="39"/>
        <end position="99"/>
    </location>
</feature>